<proteinExistence type="predicted"/>
<dbReference type="AlphaFoldDB" id="A0A8B9N3U2"/>
<reference evidence="1" key="1">
    <citation type="submission" date="2025-08" db="UniProtKB">
        <authorList>
            <consortium name="Ensembl"/>
        </authorList>
    </citation>
    <scope>IDENTIFICATION</scope>
</reference>
<dbReference type="Proteomes" id="UP000694541">
    <property type="component" value="Unplaced"/>
</dbReference>
<dbReference type="Ensembl" id="ENSANIT00000017075.1">
    <property type="protein sequence ID" value="ENSANIP00000016504.1"/>
    <property type="gene ID" value="ENSANIG00000011231.1"/>
</dbReference>
<sequence length="132" mass="14746">MIEGMQAGPAGRRAALLVNMCYCCQILTQRPIGFSENTKTCPCILTRQGLYESYTRFAKRSESFVWWHYISASRRQHLTSAEMSGCLEPGYPEAGLIKCVLVSQKGGKSSTIIYLGLTQALVHSYLMIPLNF</sequence>
<protein>
    <submittedName>
        <fullName evidence="1">Uncharacterized protein</fullName>
    </submittedName>
</protein>
<reference evidence="1" key="2">
    <citation type="submission" date="2025-09" db="UniProtKB">
        <authorList>
            <consortium name="Ensembl"/>
        </authorList>
    </citation>
    <scope>IDENTIFICATION</scope>
</reference>
<accession>A0A8B9N3U2</accession>
<evidence type="ECO:0000313" key="2">
    <source>
        <dbReference type="Proteomes" id="UP000694541"/>
    </source>
</evidence>
<evidence type="ECO:0000313" key="1">
    <source>
        <dbReference type="Ensembl" id="ENSANIP00000016504.1"/>
    </source>
</evidence>
<keyword evidence="2" id="KW-1185">Reference proteome</keyword>
<name>A0A8B9N3U2_9AVES</name>
<organism evidence="1 2">
    <name type="scientific">Accipiter nisus</name>
    <name type="common">Eurasian sparrowhawk</name>
    <dbReference type="NCBI Taxonomy" id="211598"/>
    <lineage>
        <taxon>Eukaryota</taxon>
        <taxon>Metazoa</taxon>
        <taxon>Chordata</taxon>
        <taxon>Craniata</taxon>
        <taxon>Vertebrata</taxon>
        <taxon>Euteleostomi</taxon>
        <taxon>Archelosauria</taxon>
        <taxon>Archosauria</taxon>
        <taxon>Dinosauria</taxon>
        <taxon>Saurischia</taxon>
        <taxon>Theropoda</taxon>
        <taxon>Coelurosauria</taxon>
        <taxon>Aves</taxon>
        <taxon>Neognathae</taxon>
        <taxon>Neoaves</taxon>
        <taxon>Telluraves</taxon>
        <taxon>Accipitrimorphae</taxon>
        <taxon>Accipitriformes</taxon>
        <taxon>Accipitridae</taxon>
        <taxon>Accipitrinae</taxon>
        <taxon>Accipiter</taxon>
    </lineage>
</organism>